<proteinExistence type="predicted"/>
<protein>
    <submittedName>
        <fullName evidence="3">Alkaline phosphatase DedA</fullName>
    </submittedName>
    <submittedName>
        <fullName evidence="4">Cytochrome b561</fullName>
    </submittedName>
</protein>
<name>A0A0D6MZI2_9PROT</name>
<dbReference type="PANTHER" id="PTHR42709">
    <property type="entry name" value="ALKALINE PHOSPHATASE LIKE PROTEIN"/>
    <property type="match status" value="1"/>
</dbReference>
<evidence type="ECO:0000313" key="6">
    <source>
        <dbReference type="Proteomes" id="UP000321891"/>
    </source>
</evidence>
<dbReference type="EMBL" id="BAMV01000002">
    <property type="protein sequence ID" value="GAN59167.1"/>
    <property type="molecule type" value="Genomic_DNA"/>
</dbReference>
<keyword evidence="1" id="KW-0472">Membrane</keyword>
<gene>
    <name evidence="3" type="ORF">Abci_002_044</name>
    <name evidence="4" type="ORF">ACI01nite_21470</name>
</gene>
<dbReference type="GO" id="GO:0005886">
    <property type="term" value="C:plasma membrane"/>
    <property type="evidence" value="ECO:0007669"/>
    <property type="project" value="TreeGrafter"/>
</dbReference>
<evidence type="ECO:0000256" key="1">
    <source>
        <dbReference type="SAM" id="Phobius"/>
    </source>
</evidence>
<comment type="caution">
    <text evidence="3">The sequence shown here is derived from an EMBL/GenBank/DDBJ whole genome shotgun (WGS) entry which is preliminary data.</text>
</comment>
<dbReference type="Pfam" id="PF09335">
    <property type="entry name" value="VTT_dom"/>
    <property type="match status" value="1"/>
</dbReference>
<accession>A0A6N3SQ74</accession>
<dbReference type="InterPro" id="IPR051311">
    <property type="entry name" value="DedA_domain"/>
</dbReference>
<feature type="domain" description="VTT" evidence="2">
    <location>
        <begin position="63"/>
        <end position="167"/>
    </location>
</feature>
<feature type="transmembrane region" description="Helical" evidence="1">
    <location>
        <begin position="67"/>
        <end position="90"/>
    </location>
</feature>
<dbReference type="Proteomes" id="UP000321891">
    <property type="component" value="Unassembled WGS sequence"/>
</dbReference>
<evidence type="ECO:0000313" key="5">
    <source>
        <dbReference type="Proteomes" id="UP000032671"/>
    </source>
</evidence>
<reference evidence="3 5" key="1">
    <citation type="submission" date="2012-11" db="EMBL/GenBank/DDBJ databases">
        <title>Whole genome sequence of Acetobacter cibinongensis 4H-1.</title>
        <authorList>
            <person name="Azuma Y."/>
            <person name="Higashiura N."/>
            <person name="Hirakawa H."/>
            <person name="Matsushita K."/>
        </authorList>
    </citation>
    <scope>NUCLEOTIDE SEQUENCE [LARGE SCALE GENOMIC DNA]</scope>
    <source>
        <strain evidence="3 5">4H-1</strain>
    </source>
</reference>
<evidence type="ECO:0000313" key="4">
    <source>
        <dbReference type="EMBL" id="GEL59545.1"/>
    </source>
</evidence>
<dbReference type="InterPro" id="IPR032816">
    <property type="entry name" value="VTT_dom"/>
</dbReference>
<dbReference type="EMBL" id="BJVU01000010">
    <property type="protein sequence ID" value="GEL59545.1"/>
    <property type="molecule type" value="Genomic_DNA"/>
</dbReference>
<sequence>MSDTSAPARPPSLLNRLYAKVLRHAGSPYAPLWLALLSFCEASFFPLPPETLLVPMVLAQRQKAWRYAAICTIASVAGGILGWVIGAMLLDYAAKPIVHFYHAEHTLAALQEKFRQWGVWIILFKGLTPIPYKFVTIASGMAHFAMGPFLLASAITRGTRFFLVAALLRRFGAPIEQFIETRLPLLMGIFAVLLLGGFLALRYL</sequence>
<organism evidence="3 5">
    <name type="scientific">Acetobacter cibinongensis</name>
    <dbReference type="NCBI Taxonomy" id="146475"/>
    <lineage>
        <taxon>Bacteria</taxon>
        <taxon>Pseudomonadati</taxon>
        <taxon>Pseudomonadota</taxon>
        <taxon>Alphaproteobacteria</taxon>
        <taxon>Acetobacterales</taxon>
        <taxon>Acetobacteraceae</taxon>
        <taxon>Acetobacter</taxon>
    </lineage>
</organism>
<keyword evidence="1" id="KW-0812">Transmembrane</keyword>
<dbReference type="STRING" id="1231339.Abci_002_044"/>
<evidence type="ECO:0000259" key="2">
    <source>
        <dbReference type="Pfam" id="PF09335"/>
    </source>
</evidence>
<keyword evidence="6" id="KW-1185">Reference proteome</keyword>
<evidence type="ECO:0000313" key="3">
    <source>
        <dbReference type="EMBL" id="GAN59167.1"/>
    </source>
</evidence>
<keyword evidence="1" id="KW-1133">Transmembrane helix</keyword>
<dbReference type="Proteomes" id="UP000032671">
    <property type="component" value="Unassembled WGS sequence"/>
</dbReference>
<dbReference type="PANTHER" id="PTHR42709:SF11">
    <property type="entry name" value="DEDA FAMILY PROTEIN"/>
    <property type="match status" value="1"/>
</dbReference>
<accession>A0A0D6MZI2</accession>
<feature type="transmembrane region" description="Helical" evidence="1">
    <location>
        <begin position="183"/>
        <end position="203"/>
    </location>
</feature>
<reference evidence="4 6" key="2">
    <citation type="submission" date="2019-07" db="EMBL/GenBank/DDBJ databases">
        <title>Whole genome shotgun sequence of Acetobacter cibinongensis NBRC 16605.</title>
        <authorList>
            <person name="Hosoyama A."/>
            <person name="Uohara A."/>
            <person name="Ohji S."/>
            <person name="Ichikawa N."/>
        </authorList>
    </citation>
    <scope>NUCLEOTIDE SEQUENCE [LARGE SCALE GENOMIC DNA]</scope>
    <source>
        <strain evidence="4 6">NBRC 16605</strain>
    </source>
</reference>
<dbReference type="AlphaFoldDB" id="A0A0D6MZI2"/>